<dbReference type="SUPFAM" id="SSF52096">
    <property type="entry name" value="ClpP/crotonase"/>
    <property type="match status" value="1"/>
</dbReference>
<comment type="function">
    <text evidence="2">Hydrolyzes 3-hydroxyisobutyryl-CoA (HIBYL-CoA), a saline catabolite. Has high activity toward isobutyryl-CoA. Could be an isobutyryl-CoA dehydrogenase that functions in valine catabolism.</text>
</comment>
<dbReference type="GO" id="GO:0006574">
    <property type="term" value="P:L-valine catabolic process"/>
    <property type="evidence" value="ECO:0007669"/>
    <property type="project" value="UniProtKB-UniRule"/>
</dbReference>
<organism evidence="4">
    <name type="scientific">Rhizophora mucronata</name>
    <name type="common">Asiatic mangrove</name>
    <dbReference type="NCBI Taxonomy" id="61149"/>
    <lineage>
        <taxon>Eukaryota</taxon>
        <taxon>Viridiplantae</taxon>
        <taxon>Streptophyta</taxon>
        <taxon>Embryophyta</taxon>
        <taxon>Tracheophyta</taxon>
        <taxon>Spermatophyta</taxon>
        <taxon>Magnoliopsida</taxon>
        <taxon>eudicotyledons</taxon>
        <taxon>Gunneridae</taxon>
        <taxon>Pentapetalae</taxon>
        <taxon>rosids</taxon>
        <taxon>fabids</taxon>
        <taxon>Malpighiales</taxon>
        <taxon>Rhizophoraceae</taxon>
        <taxon>Rhizophora</taxon>
    </lineage>
</organism>
<evidence type="ECO:0000256" key="2">
    <source>
        <dbReference type="RuleBase" id="RU369070"/>
    </source>
</evidence>
<dbReference type="InterPro" id="IPR032259">
    <property type="entry name" value="HIBYL-CoA-H"/>
</dbReference>
<dbReference type="AlphaFoldDB" id="A0A2P2JWN8"/>
<accession>A0A2P2JWN8</accession>
<name>A0A2P2JWN8_RHIMU</name>
<dbReference type="EC" id="3.1.2.4" evidence="2"/>
<reference evidence="4" key="1">
    <citation type="submission" date="2018-02" db="EMBL/GenBank/DDBJ databases">
        <title>Rhizophora mucronata_Transcriptome.</title>
        <authorList>
            <person name="Meera S.P."/>
            <person name="Sreeshan A."/>
            <person name="Augustine A."/>
        </authorList>
    </citation>
    <scope>NUCLEOTIDE SEQUENCE</scope>
    <source>
        <tissue evidence="4">Leaf</tissue>
    </source>
</reference>
<protein>
    <recommendedName>
        <fullName evidence="2">3-hydroxyisobutyryl-CoA hydrolase</fullName>
        <shortName evidence="2">HIB-CoA hydrolase</shortName>
        <shortName evidence="2">HIBYL-CoA-H</shortName>
        <ecNumber evidence="2">3.1.2.4</ecNumber>
    </recommendedName>
    <alternativeName>
        <fullName evidence="2">3-hydroxyisobutyryl-coenzyme A hydrolase</fullName>
    </alternativeName>
</protein>
<dbReference type="Gene3D" id="3.90.226.10">
    <property type="entry name" value="2-enoyl-CoA Hydratase, Chain A, domain 1"/>
    <property type="match status" value="1"/>
</dbReference>
<dbReference type="EMBL" id="GGEC01017411">
    <property type="protein sequence ID" value="MBW97894.1"/>
    <property type="molecule type" value="Transcribed_RNA"/>
</dbReference>
<dbReference type="EMBL" id="GGEC01017409">
    <property type="protein sequence ID" value="MBW97892.1"/>
    <property type="molecule type" value="Transcribed_RNA"/>
</dbReference>
<evidence type="ECO:0000259" key="3">
    <source>
        <dbReference type="Pfam" id="PF16113"/>
    </source>
</evidence>
<evidence type="ECO:0000313" key="4">
    <source>
        <dbReference type="EMBL" id="MBW97894.1"/>
    </source>
</evidence>
<dbReference type="Pfam" id="PF16113">
    <property type="entry name" value="ECH_2"/>
    <property type="match status" value="1"/>
</dbReference>
<sequence length="165" mass="18754">MQGLKAAAAVLTRRRSKADWLLFYAYYRRQCRPLCSRPSSHYVDDEDVVESQVLVEGKAHSRTAILNKPSVLNALSTQMGTKLMKLYKSWEDDPDIGFVTMKGSGRAFCAGGDIVALYHLINQGRLEECKEFFSTIYSFIYVVGTYLKPHVSVHHFLRSLTCMAY</sequence>
<evidence type="ECO:0000256" key="1">
    <source>
        <dbReference type="ARBA" id="ARBA00022801"/>
    </source>
</evidence>
<proteinExistence type="inferred from homology"/>
<comment type="similarity">
    <text evidence="2">Belongs to the enoyl-CoA hydratase/isomerase family.</text>
</comment>
<dbReference type="InterPro" id="IPR029045">
    <property type="entry name" value="ClpP/crotonase-like_dom_sf"/>
</dbReference>
<dbReference type="InterPro" id="IPR045004">
    <property type="entry name" value="ECH_dom"/>
</dbReference>
<keyword evidence="1 2" id="KW-0378">Hydrolase</keyword>
<dbReference type="CDD" id="cd06558">
    <property type="entry name" value="crotonase-like"/>
    <property type="match status" value="1"/>
</dbReference>
<dbReference type="PANTHER" id="PTHR43176:SF4">
    <property type="entry name" value="3-HYDROXYISOBUTYRYL-COA HYDROLASE-LIKE PROTEIN 1, MITOCHONDRIAL"/>
    <property type="match status" value="1"/>
</dbReference>
<dbReference type="PANTHER" id="PTHR43176">
    <property type="entry name" value="3-HYDROXYISOBUTYRYL-COA HYDROLASE-RELATED"/>
    <property type="match status" value="1"/>
</dbReference>
<comment type="catalytic activity">
    <reaction evidence="2">
        <text>3-hydroxy-2-methylpropanoyl-CoA + H2O = 3-hydroxy-2-methylpropanoate + CoA + H(+)</text>
        <dbReference type="Rhea" id="RHEA:20888"/>
        <dbReference type="ChEBI" id="CHEBI:11805"/>
        <dbReference type="ChEBI" id="CHEBI:15377"/>
        <dbReference type="ChEBI" id="CHEBI:15378"/>
        <dbReference type="ChEBI" id="CHEBI:57287"/>
        <dbReference type="ChEBI" id="CHEBI:57340"/>
        <dbReference type="EC" id="3.1.2.4"/>
    </reaction>
</comment>
<comment type="pathway">
    <text evidence="2">Amino-acid degradation; L-valine degradation.</text>
</comment>
<dbReference type="GO" id="GO:0003860">
    <property type="term" value="F:3-hydroxyisobutyryl-CoA hydrolase activity"/>
    <property type="evidence" value="ECO:0007669"/>
    <property type="project" value="UniProtKB-UniRule"/>
</dbReference>
<feature type="domain" description="Enoyl-CoA hydratase/isomerase" evidence="3">
    <location>
        <begin position="62"/>
        <end position="154"/>
    </location>
</feature>